<comment type="caution">
    <text evidence="4">The sequence shown here is derived from an EMBL/GenBank/DDBJ whole genome shotgun (WGS) entry which is preliminary data.</text>
</comment>
<keyword evidence="2" id="KW-0520">NAD</keyword>
<accession>A0A3S2W934</accession>
<dbReference type="PANTHER" id="PTHR43333:SF1">
    <property type="entry name" value="D-ISOMER SPECIFIC 2-HYDROXYACID DEHYDROGENASE NAD-BINDING DOMAIN-CONTAINING PROTEIN"/>
    <property type="match status" value="1"/>
</dbReference>
<proteinExistence type="predicted"/>
<reference evidence="5" key="1">
    <citation type="submission" date="2019-01" db="EMBL/GenBank/DDBJ databases">
        <title>Gri0909 isolated from a small marine red alga.</title>
        <authorList>
            <person name="Kim J."/>
            <person name="Jeong S.E."/>
            <person name="Jeon C.O."/>
        </authorList>
    </citation>
    <scope>NUCLEOTIDE SEQUENCE [LARGE SCALE GENOMIC DNA]</scope>
    <source>
        <strain evidence="5">Gri0909</strain>
    </source>
</reference>
<keyword evidence="4" id="KW-0670">Pyruvate</keyword>
<evidence type="ECO:0000256" key="2">
    <source>
        <dbReference type="ARBA" id="ARBA00023027"/>
    </source>
</evidence>
<dbReference type="Gene3D" id="3.40.50.720">
    <property type="entry name" value="NAD(P)-binding Rossmann-like Domain"/>
    <property type="match status" value="2"/>
</dbReference>
<evidence type="ECO:0000313" key="4">
    <source>
        <dbReference type="EMBL" id="RVU36220.1"/>
    </source>
</evidence>
<keyword evidence="1" id="KW-0560">Oxidoreductase</keyword>
<dbReference type="SUPFAM" id="SSF51735">
    <property type="entry name" value="NAD(P)-binding Rossmann-fold domains"/>
    <property type="match status" value="1"/>
</dbReference>
<dbReference type="EMBL" id="SADE01000002">
    <property type="protein sequence ID" value="RVU36220.1"/>
    <property type="molecule type" value="Genomic_DNA"/>
</dbReference>
<name>A0A3S2W934_9PROT</name>
<dbReference type="Pfam" id="PF02826">
    <property type="entry name" value="2-Hacid_dh_C"/>
    <property type="match status" value="1"/>
</dbReference>
<dbReference type="AlphaFoldDB" id="A0A3S2W934"/>
<evidence type="ECO:0000256" key="1">
    <source>
        <dbReference type="ARBA" id="ARBA00023002"/>
    </source>
</evidence>
<sequence>MAVLVLDTLPHCQEWTDALRAHAPEMDIRPWPEVGNRDEITHAVVCFPEPGELAKLPNLKAMHSLWAGVDHATRDEDLPLNVPLIRMVDHSLSQGMLDYVTGHVYRHHLQMPKFEALQRQAEWLQEVPPLIEERKVGIMGIGVLGGEIAEQLAALGFNVRGWARTQKTIDDVYCFAGMESLEDFLRDTEILVLLLPNTAETTDIINEETLAMLPEGAAIINAGRGTLIDEDALIRALDAGQISAATLDVFKTEPLPKDHPFWAHEKISVTPHVAAETRLSTASKVIIDNIRHLDDGGSIDDVDGVFDPKAGY</sequence>
<keyword evidence="5" id="KW-1185">Reference proteome</keyword>
<dbReference type="CDD" id="cd12164">
    <property type="entry name" value="GDH_like_2"/>
    <property type="match status" value="1"/>
</dbReference>
<dbReference type="GO" id="GO:0016491">
    <property type="term" value="F:oxidoreductase activity"/>
    <property type="evidence" value="ECO:0007669"/>
    <property type="project" value="UniProtKB-KW"/>
</dbReference>
<evidence type="ECO:0000313" key="5">
    <source>
        <dbReference type="Proteomes" id="UP000287447"/>
    </source>
</evidence>
<dbReference type="PANTHER" id="PTHR43333">
    <property type="entry name" value="2-HACID_DH_C DOMAIN-CONTAINING PROTEIN"/>
    <property type="match status" value="1"/>
</dbReference>
<dbReference type="GO" id="GO:0051287">
    <property type="term" value="F:NAD binding"/>
    <property type="evidence" value="ECO:0007669"/>
    <property type="project" value="InterPro"/>
</dbReference>
<gene>
    <name evidence="4" type="ORF">EOI86_13440</name>
</gene>
<dbReference type="InterPro" id="IPR006140">
    <property type="entry name" value="D-isomer_DH_NAD-bd"/>
</dbReference>
<protein>
    <submittedName>
        <fullName evidence="4">Glyoxylate/hydroxypyruvate reductase A</fullName>
    </submittedName>
</protein>
<dbReference type="InterPro" id="IPR036291">
    <property type="entry name" value="NAD(P)-bd_dom_sf"/>
</dbReference>
<dbReference type="Proteomes" id="UP000287447">
    <property type="component" value="Unassembled WGS sequence"/>
</dbReference>
<feature type="domain" description="D-isomer specific 2-hydroxyacid dehydrogenase NAD-binding" evidence="3">
    <location>
        <begin position="106"/>
        <end position="274"/>
    </location>
</feature>
<organism evidence="4 5">
    <name type="scientific">Hwanghaeella grinnelliae</name>
    <dbReference type="NCBI Taxonomy" id="2500179"/>
    <lineage>
        <taxon>Bacteria</taxon>
        <taxon>Pseudomonadati</taxon>
        <taxon>Pseudomonadota</taxon>
        <taxon>Alphaproteobacteria</taxon>
        <taxon>Rhodospirillales</taxon>
        <taxon>Rhodospirillaceae</taxon>
        <taxon>Hwanghaeella</taxon>
    </lineage>
</organism>
<evidence type="ECO:0000259" key="3">
    <source>
        <dbReference type="Pfam" id="PF02826"/>
    </source>
</evidence>
<dbReference type="RefSeq" id="WP_127765696.1">
    <property type="nucleotide sequence ID" value="NZ_SADE01000002.1"/>
</dbReference>
<dbReference type="OrthoDB" id="9787219at2"/>